<evidence type="ECO:0000313" key="1">
    <source>
        <dbReference type="EMBL" id="MBO0332989.1"/>
    </source>
</evidence>
<keyword evidence="2" id="KW-1185">Reference proteome</keyword>
<dbReference type="InterPro" id="IPR010607">
    <property type="entry name" value="DUF1194"/>
</dbReference>
<protein>
    <submittedName>
        <fullName evidence="1">DUF1194 domain-containing protein</fullName>
    </submittedName>
</protein>
<dbReference type="Gene3D" id="3.40.50.410">
    <property type="entry name" value="von Willebrand factor, type A domain"/>
    <property type="match status" value="1"/>
</dbReference>
<dbReference type="EMBL" id="JAFLNC010000002">
    <property type="protein sequence ID" value="MBO0332989.1"/>
    <property type="molecule type" value="Genomic_DNA"/>
</dbReference>
<dbReference type="Proteomes" id="UP000664761">
    <property type="component" value="Unassembled WGS sequence"/>
</dbReference>
<gene>
    <name evidence="1" type="ORF">J0X12_05165</name>
</gene>
<organism evidence="1 2">
    <name type="scientific">Sneathiella sedimenti</name>
    <dbReference type="NCBI Taxonomy" id="2816034"/>
    <lineage>
        <taxon>Bacteria</taxon>
        <taxon>Pseudomonadati</taxon>
        <taxon>Pseudomonadota</taxon>
        <taxon>Alphaproteobacteria</taxon>
        <taxon>Sneathiellales</taxon>
        <taxon>Sneathiellaceae</taxon>
        <taxon>Sneathiella</taxon>
    </lineage>
</organism>
<dbReference type="Pfam" id="PF06707">
    <property type="entry name" value="DUF1194"/>
    <property type="match status" value="1"/>
</dbReference>
<name>A0ABS3F392_9PROT</name>
<dbReference type="RefSeq" id="WP_207042955.1">
    <property type="nucleotide sequence ID" value="NZ_JAFLNC010000002.1"/>
</dbReference>
<dbReference type="SUPFAM" id="SSF53300">
    <property type="entry name" value="vWA-like"/>
    <property type="match status" value="1"/>
</dbReference>
<evidence type="ECO:0000313" key="2">
    <source>
        <dbReference type="Proteomes" id="UP000664761"/>
    </source>
</evidence>
<sequence length="244" mass="27078">MHLDKLCVILIILMFFWTGPTRAQEETKVGVELVLLADATGSIDDAEILFQREGYAKAITDQNVISAIKTTIYERIAVTYVEWGDSNSQDIVVGWRIIDSQESAQDFAKELRSHPRKARGYNAIGTALLFGKNLIETNNIWGFRRVIDISADSANNWSGPPIEFARQEIVNAGITINGLAILCRHCSGRPNSYDLELAFRTQIIGGDGAFVITADNAATFADAVRKKLILEIAETTLENMELRN</sequence>
<dbReference type="InterPro" id="IPR036465">
    <property type="entry name" value="vWFA_dom_sf"/>
</dbReference>
<accession>A0ABS3F392</accession>
<reference evidence="1 2" key="1">
    <citation type="submission" date="2021-03" db="EMBL/GenBank/DDBJ databases">
        <title>Sneathiella sp. CAU 1612 isolated from Kang Won-do.</title>
        <authorList>
            <person name="Kim W."/>
        </authorList>
    </citation>
    <scope>NUCLEOTIDE SEQUENCE [LARGE SCALE GENOMIC DNA]</scope>
    <source>
        <strain evidence="1 2">CAU 1612</strain>
    </source>
</reference>
<proteinExistence type="predicted"/>
<comment type="caution">
    <text evidence="1">The sequence shown here is derived from an EMBL/GenBank/DDBJ whole genome shotgun (WGS) entry which is preliminary data.</text>
</comment>